<dbReference type="EMBL" id="CBWK010000578">
    <property type="protein sequence ID" value="CDL10911.1"/>
    <property type="molecule type" value="Genomic_DNA"/>
</dbReference>
<keyword evidence="1" id="KW-1133">Transmembrane helix</keyword>
<feature type="transmembrane region" description="Helical" evidence="1">
    <location>
        <begin position="20"/>
        <end position="37"/>
    </location>
</feature>
<protein>
    <submittedName>
        <fullName evidence="2">Uncharacterized protein</fullName>
    </submittedName>
</protein>
<organism evidence="2 3">
    <name type="scientific">Klebsiella pneumoniae IS43</name>
    <dbReference type="NCBI Taxonomy" id="1432552"/>
    <lineage>
        <taxon>Bacteria</taxon>
        <taxon>Pseudomonadati</taxon>
        <taxon>Pseudomonadota</taxon>
        <taxon>Gammaproteobacteria</taxon>
        <taxon>Enterobacterales</taxon>
        <taxon>Enterobacteriaceae</taxon>
        <taxon>Klebsiella/Raoultella group</taxon>
        <taxon>Klebsiella</taxon>
        <taxon>Klebsiella pneumoniae complex</taxon>
    </lineage>
</organism>
<dbReference type="AlphaFoldDB" id="W1DN96"/>
<evidence type="ECO:0000256" key="1">
    <source>
        <dbReference type="SAM" id="Phobius"/>
    </source>
</evidence>
<dbReference type="Proteomes" id="UP000019183">
    <property type="component" value="Unassembled WGS sequence"/>
</dbReference>
<name>W1DN96_KLEPN</name>
<keyword evidence="1" id="KW-0812">Transmembrane</keyword>
<evidence type="ECO:0000313" key="2">
    <source>
        <dbReference type="EMBL" id="CDL10911.1"/>
    </source>
</evidence>
<keyword evidence="1" id="KW-0472">Membrane</keyword>
<evidence type="ECO:0000313" key="3">
    <source>
        <dbReference type="Proteomes" id="UP000019183"/>
    </source>
</evidence>
<comment type="caution">
    <text evidence="2">The sequence shown here is derived from an EMBL/GenBank/DDBJ whole genome shotgun (WGS) entry which is preliminary data.</text>
</comment>
<keyword evidence="3" id="KW-1185">Reference proteome</keyword>
<accession>W1DN96</accession>
<sequence>MFRPGRSAVPFADFDMLLTFKSSMTIIAWFLLISLVTL</sequence>
<reference evidence="2" key="1">
    <citation type="submission" date="2013-10" db="EMBL/GenBank/DDBJ databases">
        <title>Antibiotic resistance diversity of beta-lactamase producers in the General Hospital Vienna.</title>
        <authorList>
            <person name="Barisic I."/>
            <person name="Mitteregger D."/>
            <person name="Hirschl A.M."/>
            <person name="Noehammer C."/>
            <person name="Wiesinger-Mayr H."/>
        </authorList>
    </citation>
    <scope>NUCLEOTIDE SEQUENCE [LARGE SCALE GENOMIC DNA]</scope>
    <source>
        <strain evidence="2">IS43</strain>
    </source>
</reference>
<proteinExistence type="predicted"/>